<dbReference type="InterPro" id="IPR000308">
    <property type="entry name" value="14-3-3"/>
</dbReference>
<gene>
    <name evidence="3" type="ORF">CQW23_01764</name>
</gene>
<name>A0A2G2XPX7_CAPBA</name>
<feature type="domain" description="14-3-3" evidence="2">
    <location>
        <begin position="73"/>
        <end position="120"/>
    </location>
</feature>
<dbReference type="PRINTS" id="PR00305">
    <property type="entry name" value="1433ZETA"/>
</dbReference>
<dbReference type="InterPro" id="IPR036815">
    <property type="entry name" value="14-3-3_dom_sf"/>
</dbReference>
<dbReference type="Proteomes" id="UP000224567">
    <property type="component" value="Unassembled WGS sequence"/>
</dbReference>
<evidence type="ECO:0000259" key="2">
    <source>
        <dbReference type="Pfam" id="PF00244"/>
    </source>
</evidence>
<organism evidence="3 4">
    <name type="scientific">Capsicum baccatum</name>
    <name type="common">Peruvian pepper</name>
    <dbReference type="NCBI Taxonomy" id="33114"/>
    <lineage>
        <taxon>Eukaryota</taxon>
        <taxon>Viridiplantae</taxon>
        <taxon>Streptophyta</taxon>
        <taxon>Embryophyta</taxon>
        <taxon>Tracheophyta</taxon>
        <taxon>Spermatophyta</taxon>
        <taxon>Magnoliopsida</taxon>
        <taxon>eudicotyledons</taxon>
        <taxon>Gunneridae</taxon>
        <taxon>Pentapetalae</taxon>
        <taxon>asterids</taxon>
        <taxon>lamiids</taxon>
        <taxon>Solanales</taxon>
        <taxon>Solanaceae</taxon>
        <taxon>Solanoideae</taxon>
        <taxon>Capsiceae</taxon>
        <taxon>Capsicum</taxon>
    </lineage>
</organism>
<dbReference type="Gene3D" id="1.20.190.20">
    <property type="entry name" value="14-3-3 domain"/>
    <property type="match status" value="1"/>
</dbReference>
<evidence type="ECO:0000313" key="4">
    <source>
        <dbReference type="Proteomes" id="UP000224567"/>
    </source>
</evidence>
<keyword evidence="4" id="KW-1185">Reference proteome</keyword>
<dbReference type="OrthoDB" id="1653034at2759"/>
<protein>
    <submittedName>
        <fullName evidence="3">14-3-3 protein 4</fullName>
    </submittedName>
</protein>
<dbReference type="EMBL" id="MLFT02000001">
    <property type="protein sequence ID" value="PHT59401.1"/>
    <property type="molecule type" value="Genomic_DNA"/>
</dbReference>
<dbReference type="PANTHER" id="PTHR18860">
    <property type="entry name" value="14-3-3 PROTEIN"/>
    <property type="match status" value="1"/>
</dbReference>
<dbReference type="Pfam" id="PF00244">
    <property type="entry name" value="14-3-3"/>
    <property type="match status" value="1"/>
</dbReference>
<accession>A0A2G2XPX7</accession>
<dbReference type="STRING" id="33114.A0A2G2XPX7"/>
<evidence type="ECO:0000313" key="3">
    <source>
        <dbReference type="EMBL" id="PHT59401.1"/>
    </source>
</evidence>
<proteinExistence type="inferred from homology"/>
<comment type="caution">
    <text evidence="3">The sequence shown here is derived from an EMBL/GenBank/DDBJ whole genome shotgun (WGS) entry which is preliminary data.</text>
</comment>
<reference evidence="4" key="2">
    <citation type="journal article" date="2017" name="J. Anim. Genet.">
        <title>Multiple reference genome sequences of hot pepper reveal the massive evolution of plant disease resistance genes by retroduplication.</title>
        <authorList>
            <person name="Kim S."/>
            <person name="Park J."/>
            <person name="Yeom S.-I."/>
            <person name="Kim Y.-M."/>
            <person name="Seo E."/>
            <person name="Kim K.-T."/>
            <person name="Kim M.-S."/>
            <person name="Lee J.M."/>
            <person name="Cheong K."/>
            <person name="Shin H.-S."/>
            <person name="Kim S.-B."/>
            <person name="Han K."/>
            <person name="Lee J."/>
            <person name="Park M."/>
            <person name="Lee H.-A."/>
            <person name="Lee H.-Y."/>
            <person name="Lee Y."/>
            <person name="Oh S."/>
            <person name="Lee J.H."/>
            <person name="Choi E."/>
            <person name="Choi E."/>
            <person name="Lee S.E."/>
            <person name="Jeon J."/>
            <person name="Kim H."/>
            <person name="Choi G."/>
            <person name="Song H."/>
            <person name="Lee J."/>
            <person name="Lee S.-C."/>
            <person name="Kwon J.-K."/>
            <person name="Lee H.-Y."/>
            <person name="Koo N."/>
            <person name="Hong Y."/>
            <person name="Kim R.W."/>
            <person name="Kang W.-H."/>
            <person name="Huh J.H."/>
            <person name="Kang B.-C."/>
            <person name="Yang T.-J."/>
            <person name="Lee Y.-H."/>
            <person name="Bennetzen J.L."/>
            <person name="Choi D."/>
        </authorList>
    </citation>
    <scope>NUCLEOTIDE SEQUENCE [LARGE SCALE GENOMIC DNA]</scope>
    <source>
        <strain evidence="4">cv. PBC81</strain>
    </source>
</reference>
<sequence>MNDEEFEAVMAREQECTSRVPSRNSGEVSQKLGMAVSLKHRRWQLVDCLNWRIDNEIDQILALASLAVDELWYGEHQDIASAELAQTRPIQLGLALNFSMFYYEMLNSPDRACNLAKQATGGGGRARLH</sequence>
<dbReference type="SUPFAM" id="SSF48445">
    <property type="entry name" value="14-3-3 protein"/>
    <property type="match status" value="1"/>
</dbReference>
<dbReference type="InterPro" id="IPR023410">
    <property type="entry name" value="14-3-3_domain"/>
</dbReference>
<reference evidence="3 4" key="1">
    <citation type="journal article" date="2017" name="Genome Biol.">
        <title>New reference genome sequences of hot pepper reveal the massive evolution of plant disease-resistance genes by retroduplication.</title>
        <authorList>
            <person name="Kim S."/>
            <person name="Park J."/>
            <person name="Yeom S.I."/>
            <person name="Kim Y.M."/>
            <person name="Seo E."/>
            <person name="Kim K.T."/>
            <person name="Kim M.S."/>
            <person name="Lee J.M."/>
            <person name="Cheong K."/>
            <person name="Shin H.S."/>
            <person name="Kim S.B."/>
            <person name="Han K."/>
            <person name="Lee J."/>
            <person name="Park M."/>
            <person name="Lee H.A."/>
            <person name="Lee H.Y."/>
            <person name="Lee Y."/>
            <person name="Oh S."/>
            <person name="Lee J.H."/>
            <person name="Choi E."/>
            <person name="Choi E."/>
            <person name="Lee S.E."/>
            <person name="Jeon J."/>
            <person name="Kim H."/>
            <person name="Choi G."/>
            <person name="Song H."/>
            <person name="Lee J."/>
            <person name="Lee S.C."/>
            <person name="Kwon J.K."/>
            <person name="Lee H.Y."/>
            <person name="Koo N."/>
            <person name="Hong Y."/>
            <person name="Kim R.W."/>
            <person name="Kang W.H."/>
            <person name="Huh J.H."/>
            <person name="Kang B.C."/>
            <person name="Yang T.J."/>
            <person name="Lee Y.H."/>
            <person name="Bennetzen J.L."/>
            <person name="Choi D."/>
        </authorList>
    </citation>
    <scope>NUCLEOTIDE SEQUENCE [LARGE SCALE GENOMIC DNA]</scope>
    <source>
        <strain evidence="4">cv. PBC81</strain>
    </source>
</reference>
<dbReference type="AlphaFoldDB" id="A0A2G2XPX7"/>
<evidence type="ECO:0000256" key="1">
    <source>
        <dbReference type="ARBA" id="ARBA00006141"/>
    </source>
</evidence>
<comment type="similarity">
    <text evidence="1">Belongs to the 14-3-3 family.</text>
</comment>